<sequence length="205" mass="23468">MSRKIILVIAISVIPFSFPVFADDKYITDNISVYLRRGPSTNYGLIGSLKSGDKVTIIDKSDDGSFTKIRDEKNRLAWIESELLTNTPSAKERLPLLEEQINTLNEKIINLDQEKQTLINDYNEQLKTAQSKISQLESSKNELEQDLNQKNLQIETLNKEIDENGQNLMLKWFTRGGMVAGAGLLLGLLLPFIFPRRRKKDRWLN</sequence>
<proteinExistence type="predicted"/>
<dbReference type="PIRSF" id="PIRSF006158">
    <property type="entry name" value="UCP006158_SH3"/>
    <property type="match status" value="1"/>
</dbReference>
<evidence type="ECO:0000256" key="5">
    <source>
        <dbReference type="ARBA" id="ARBA00023136"/>
    </source>
</evidence>
<dbReference type="SUPFAM" id="SSF58100">
    <property type="entry name" value="Bacterial hemolysins"/>
    <property type="match status" value="1"/>
</dbReference>
<comment type="subcellular location">
    <subcellularLocation>
        <location evidence="1">Membrane</location>
        <topology evidence="1">Single-pass membrane protein</topology>
    </subcellularLocation>
</comment>
<feature type="transmembrane region" description="Helical" evidence="7">
    <location>
        <begin position="172"/>
        <end position="194"/>
    </location>
</feature>
<organism evidence="10 11">
    <name type="scientific">Frischella perrara</name>
    <dbReference type="NCBI Taxonomy" id="1267021"/>
    <lineage>
        <taxon>Bacteria</taxon>
        <taxon>Pseudomonadati</taxon>
        <taxon>Pseudomonadota</taxon>
        <taxon>Gammaproteobacteria</taxon>
        <taxon>Orbales</taxon>
        <taxon>Orbaceae</taxon>
        <taxon>Frischella</taxon>
    </lineage>
</organism>
<name>A0A0A7RY43_FRIPE</name>
<keyword evidence="4 7" id="KW-1133">Transmembrane helix</keyword>
<feature type="coiled-coil region" evidence="6">
    <location>
        <begin position="94"/>
        <end position="167"/>
    </location>
</feature>
<dbReference type="STRING" id="1267021.FPB0191_00413"/>
<dbReference type="AlphaFoldDB" id="A0A0A7RY43"/>
<keyword evidence="6" id="KW-0175">Coiled coil</keyword>
<feature type="chain" id="PRO_5002032683" evidence="8">
    <location>
        <begin position="23"/>
        <end position="205"/>
    </location>
</feature>
<dbReference type="HOGENOM" id="CLU_094106_0_2_6"/>
<feature type="domain" description="SH3b" evidence="9">
    <location>
        <begin position="22"/>
        <end position="88"/>
    </location>
</feature>
<dbReference type="RefSeq" id="WP_052236690.1">
    <property type="nucleotide sequence ID" value="NZ_CP009056.1"/>
</dbReference>
<keyword evidence="3 8" id="KW-0732">Signal</keyword>
<keyword evidence="11" id="KW-1185">Reference proteome</keyword>
<accession>A0A0A7RY43</accession>
<dbReference type="GO" id="GO:0016020">
    <property type="term" value="C:membrane"/>
    <property type="evidence" value="ECO:0007669"/>
    <property type="project" value="UniProtKB-SubCell"/>
</dbReference>
<dbReference type="Proteomes" id="UP000030901">
    <property type="component" value="Chromosome"/>
</dbReference>
<dbReference type="InterPro" id="IPR016476">
    <property type="entry name" value="SH3_dom_pro"/>
</dbReference>
<keyword evidence="2 7" id="KW-0812">Transmembrane</keyword>
<dbReference type="EMBL" id="CP009056">
    <property type="protein sequence ID" value="AJA44245.1"/>
    <property type="molecule type" value="Genomic_DNA"/>
</dbReference>
<dbReference type="SMART" id="SM00287">
    <property type="entry name" value="SH3b"/>
    <property type="match status" value="1"/>
</dbReference>
<dbReference type="NCBIfam" id="TIGR04211">
    <property type="entry name" value="SH3_and_anchor"/>
    <property type="match status" value="1"/>
</dbReference>
<evidence type="ECO:0000256" key="8">
    <source>
        <dbReference type="SAM" id="SignalP"/>
    </source>
</evidence>
<evidence type="ECO:0000256" key="2">
    <source>
        <dbReference type="ARBA" id="ARBA00022692"/>
    </source>
</evidence>
<evidence type="ECO:0000256" key="6">
    <source>
        <dbReference type="SAM" id="Coils"/>
    </source>
</evidence>
<evidence type="ECO:0000313" key="11">
    <source>
        <dbReference type="Proteomes" id="UP000030901"/>
    </source>
</evidence>
<keyword evidence="5 7" id="KW-0472">Membrane</keyword>
<evidence type="ECO:0000256" key="3">
    <source>
        <dbReference type="ARBA" id="ARBA00022729"/>
    </source>
</evidence>
<evidence type="ECO:0000256" key="7">
    <source>
        <dbReference type="SAM" id="Phobius"/>
    </source>
</evidence>
<dbReference type="OrthoDB" id="9790951at2"/>
<reference evidence="10 11" key="1">
    <citation type="journal article" date="2014" name="Appl. Environ. Microbiol.">
        <title>Gut symbionts from distinct hosts exhibit genotoxic activity via divergent colibactin biosynthetic pathways.</title>
        <authorList>
            <person name="Engel P."/>
            <person name="Vizcaino M.I."/>
            <person name="Crawford J.M."/>
        </authorList>
    </citation>
    <scope>NUCLEOTIDE SEQUENCE [LARGE SCALE GENOMIC DNA]</scope>
    <source>
        <strain evidence="10 11">PEB0191</strain>
    </source>
</reference>
<dbReference type="PROSITE" id="PS51781">
    <property type="entry name" value="SH3B"/>
    <property type="match status" value="1"/>
</dbReference>
<feature type="signal peptide" evidence="8">
    <location>
        <begin position="1"/>
        <end position="22"/>
    </location>
</feature>
<dbReference type="KEGG" id="fpp:FPB0191_00413"/>
<evidence type="ECO:0000256" key="4">
    <source>
        <dbReference type="ARBA" id="ARBA00022989"/>
    </source>
</evidence>
<evidence type="ECO:0000313" key="10">
    <source>
        <dbReference type="EMBL" id="AJA44245.1"/>
    </source>
</evidence>
<dbReference type="InterPro" id="IPR003646">
    <property type="entry name" value="SH3-like_bac-type"/>
</dbReference>
<dbReference type="Pfam" id="PF08239">
    <property type="entry name" value="SH3_3"/>
    <property type="match status" value="1"/>
</dbReference>
<dbReference type="Gene3D" id="2.30.30.40">
    <property type="entry name" value="SH3 Domains"/>
    <property type="match status" value="1"/>
</dbReference>
<evidence type="ECO:0000256" key="1">
    <source>
        <dbReference type="ARBA" id="ARBA00004167"/>
    </source>
</evidence>
<evidence type="ECO:0000259" key="9">
    <source>
        <dbReference type="PROSITE" id="PS51781"/>
    </source>
</evidence>
<gene>
    <name evidence="10" type="ORF">FPB0191_00413</name>
</gene>
<protein>
    <submittedName>
        <fullName evidence="10">SH3 domain protein</fullName>
    </submittedName>
</protein>